<gene>
    <name evidence="2" type="ORF">THAOC_34862</name>
</gene>
<dbReference type="AlphaFoldDB" id="K0R1U1"/>
<dbReference type="OrthoDB" id="37977at2759"/>
<feature type="signal peptide" evidence="1">
    <location>
        <begin position="1"/>
        <end position="22"/>
    </location>
</feature>
<dbReference type="OMA" id="YVWFHSV"/>
<accession>K0R1U1</accession>
<dbReference type="Proteomes" id="UP000266841">
    <property type="component" value="Unassembled WGS sequence"/>
</dbReference>
<evidence type="ECO:0000256" key="1">
    <source>
        <dbReference type="SAM" id="SignalP"/>
    </source>
</evidence>
<dbReference type="eggNOG" id="ENOG502SFEC">
    <property type="taxonomic scope" value="Eukaryota"/>
</dbReference>
<organism evidence="2 3">
    <name type="scientific">Thalassiosira oceanica</name>
    <name type="common">Marine diatom</name>
    <dbReference type="NCBI Taxonomy" id="159749"/>
    <lineage>
        <taxon>Eukaryota</taxon>
        <taxon>Sar</taxon>
        <taxon>Stramenopiles</taxon>
        <taxon>Ochrophyta</taxon>
        <taxon>Bacillariophyta</taxon>
        <taxon>Coscinodiscophyceae</taxon>
        <taxon>Thalassiosirophycidae</taxon>
        <taxon>Thalassiosirales</taxon>
        <taxon>Thalassiosiraceae</taxon>
        <taxon>Thalassiosira</taxon>
    </lineage>
</organism>
<proteinExistence type="predicted"/>
<evidence type="ECO:0008006" key="4">
    <source>
        <dbReference type="Google" id="ProtNLM"/>
    </source>
</evidence>
<sequence length="432" mass="48372">MARALLTTALATLALVAVDISAFRASSLRDSAQAFHLWGGTSKPSGNNRRLANSGSLREELAGRTCWGGFSTCLRASDVGGEPVQVTINTTLCDEKIKNLYCWIKRVLVEDPDDDVYANYFNNIELAIMAVFGDNLPSDSLPQKLMEIALSKERRNMNSTEWEEGLVGDEISRTERERSSLGAMGAGQWTGQWMTRPHSLLDIRNFTSVDDWIKTLPRGCKRTLKKATADQQNFIVISKPIRGGDRAPHSSYQHFRCVVYHEVRLLSNMYGQSPGSFFNALAEAISRYIGTTRQAGNIVEYRDNDSGKVIGFAHEIGKARTFRGQWFYCDDSAATRYVWFHSVKDLVARSIADERIDTVDLGPSGSDAFTELKQKYGFVSVVDWPRFADYQSGGFIYSDDQNERESAGDEFARLINILTERQTSEGNEERPS</sequence>
<keyword evidence="1" id="KW-0732">Signal</keyword>
<comment type="caution">
    <text evidence="2">The sequence shown here is derived from an EMBL/GenBank/DDBJ whole genome shotgun (WGS) entry which is preliminary data.</text>
</comment>
<reference evidence="2 3" key="1">
    <citation type="journal article" date="2012" name="Genome Biol.">
        <title>Genome and low-iron response of an oceanic diatom adapted to chronic iron limitation.</title>
        <authorList>
            <person name="Lommer M."/>
            <person name="Specht M."/>
            <person name="Roy A.S."/>
            <person name="Kraemer L."/>
            <person name="Andreson R."/>
            <person name="Gutowska M.A."/>
            <person name="Wolf J."/>
            <person name="Bergner S.V."/>
            <person name="Schilhabel M.B."/>
            <person name="Klostermeier U.C."/>
            <person name="Beiko R.G."/>
            <person name="Rosenstiel P."/>
            <person name="Hippler M."/>
            <person name="Laroche J."/>
        </authorList>
    </citation>
    <scope>NUCLEOTIDE SEQUENCE [LARGE SCALE GENOMIC DNA]</scope>
    <source>
        <strain evidence="2 3">CCMP1005</strain>
    </source>
</reference>
<keyword evidence="3" id="KW-1185">Reference proteome</keyword>
<evidence type="ECO:0000313" key="2">
    <source>
        <dbReference type="EMBL" id="EJK46468.1"/>
    </source>
</evidence>
<protein>
    <recommendedName>
        <fullName evidence="4">N-acetyltransferase domain-containing protein</fullName>
    </recommendedName>
</protein>
<name>K0R1U1_THAOC</name>
<evidence type="ECO:0000313" key="3">
    <source>
        <dbReference type="Proteomes" id="UP000266841"/>
    </source>
</evidence>
<dbReference type="EMBL" id="AGNL01047741">
    <property type="protein sequence ID" value="EJK46468.1"/>
    <property type="molecule type" value="Genomic_DNA"/>
</dbReference>
<feature type="chain" id="PRO_5003838812" description="N-acetyltransferase domain-containing protein" evidence="1">
    <location>
        <begin position="23"/>
        <end position="432"/>
    </location>
</feature>